<dbReference type="STRING" id="34690.A0A182TYI0"/>
<sequence length="104" mass="11980">MWEWLSDHRKWARGYDNVRCEQPAEVQGKLLLTMEPQEFCDVPLILKIAIQDIQPYSVLVSWQSREHSGLHGYHIIYHSLDTVEDVSSRGRTVGGGEGMRKSLL</sequence>
<dbReference type="AlphaFoldDB" id="A0A182TYI0"/>
<name>A0A182TYI0_9DIPT</name>
<dbReference type="VEuPathDB" id="VectorBase:AMEC010623"/>
<evidence type="ECO:0000313" key="2">
    <source>
        <dbReference type="Proteomes" id="UP000075902"/>
    </source>
</evidence>
<dbReference type="EnsemblMetazoa" id="AMEC010623-RA">
    <property type="protein sequence ID" value="AMEC010623-PA"/>
    <property type="gene ID" value="AMEC010623"/>
</dbReference>
<evidence type="ECO:0000313" key="1">
    <source>
        <dbReference type="EnsemblMetazoa" id="AMEC010623-PA"/>
    </source>
</evidence>
<protein>
    <submittedName>
        <fullName evidence="1">Uncharacterized protein</fullName>
    </submittedName>
</protein>
<organism evidence="1 2">
    <name type="scientific">Anopheles melas</name>
    <dbReference type="NCBI Taxonomy" id="34690"/>
    <lineage>
        <taxon>Eukaryota</taxon>
        <taxon>Metazoa</taxon>
        <taxon>Ecdysozoa</taxon>
        <taxon>Arthropoda</taxon>
        <taxon>Hexapoda</taxon>
        <taxon>Insecta</taxon>
        <taxon>Pterygota</taxon>
        <taxon>Neoptera</taxon>
        <taxon>Endopterygota</taxon>
        <taxon>Diptera</taxon>
        <taxon>Nematocera</taxon>
        <taxon>Culicoidea</taxon>
        <taxon>Culicidae</taxon>
        <taxon>Anophelinae</taxon>
        <taxon>Anopheles</taxon>
    </lineage>
</organism>
<keyword evidence="2" id="KW-1185">Reference proteome</keyword>
<dbReference type="Proteomes" id="UP000075902">
    <property type="component" value="Unassembled WGS sequence"/>
</dbReference>
<accession>A0A182TYI0</accession>
<reference evidence="2" key="1">
    <citation type="submission" date="2014-01" db="EMBL/GenBank/DDBJ databases">
        <title>The Genome Sequence of Anopheles melas CM1001059_A (V2).</title>
        <authorList>
            <consortium name="The Broad Institute Genomics Platform"/>
            <person name="Neafsey D.E."/>
            <person name="Besansky N."/>
            <person name="Howell P."/>
            <person name="Walton C."/>
            <person name="Young S.K."/>
            <person name="Zeng Q."/>
            <person name="Gargeya S."/>
            <person name="Fitzgerald M."/>
            <person name="Haas B."/>
            <person name="Abouelleil A."/>
            <person name="Allen A.W."/>
            <person name="Alvarado L."/>
            <person name="Arachchi H.M."/>
            <person name="Berlin A.M."/>
            <person name="Chapman S.B."/>
            <person name="Gainer-Dewar J."/>
            <person name="Goldberg J."/>
            <person name="Griggs A."/>
            <person name="Gujja S."/>
            <person name="Hansen M."/>
            <person name="Howarth C."/>
            <person name="Imamovic A."/>
            <person name="Ireland A."/>
            <person name="Larimer J."/>
            <person name="McCowan C."/>
            <person name="Murphy C."/>
            <person name="Pearson M."/>
            <person name="Poon T.W."/>
            <person name="Priest M."/>
            <person name="Roberts A."/>
            <person name="Saif S."/>
            <person name="Shea T."/>
            <person name="Sisk P."/>
            <person name="Sykes S."/>
            <person name="Wortman J."/>
            <person name="Nusbaum C."/>
            <person name="Birren B."/>
        </authorList>
    </citation>
    <scope>NUCLEOTIDE SEQUENCE [LARGE SCALE GENOMIC DNA]</scope>
    <source>
        <strain evidence="2">CM1001059</strain>
    </source>
</reference>
<proteinExistence type="predicted"/>
<reference evidence="1" key="2">
    <citation type="submission" date="2020-05" db="UniProtKB">
        <authorList>
            <consortium name="EnsemblMetazoa"/>
        </authorList>
    </citation>
    <scope>IDENTIFICATION</scope>
    <source>
        <strain evidence="1">CM1001059</strain>
    </source>
</reference>